<keyword evidence="2 5" id="KW-0833">Ubl conjugation pathway</keyword>
<dbReference type="GO" id="GO:0016567">
    <property type="term" value="P:protein ubiquitination"/>
    <property type="evidence" value="ECO:0007669"/>
    <property type="project" value="UniProtKB-UniPathway"/>
</dbReference>
<dbReference type="GO" id="GO:1990444">
    <property type="term" value="F:F-box domain binding"/>
    <property type="evidence" value="ECO:0007669"/>
    <property type="project" value="UniProtKB-ARBA"/>
</dbReference>
<dbReference type="GO" id="GO:0097602">
    <property type="term" value="F:cullin family protein binding"/>
    <property type="evidence" value="ECO:0007669"/>
    <property type="project" value="UniProtKB-ARBA"/>
</dbReference>
<dbReference type="GO" id="GO:0071987">
    <property type="term" value="F:WD40-repeat domain binding"/>
    <property type="evidence" value="ECO:0007669"/>
    <property type="project" value="UniProtKB-ARBA"/>
</dbReference>
<dbReference type="InterPro" id="IPR016897">
    <property type="entry name" value="SKP1"/>
</dbReference>
<dbReference type="SUPFAM" id="SSF54695">
    <property type="entry name" value="POZ domain"/>
    <property type="match status" value="1"/>
</dbReference>
<dbReference type="Pfam" id="PF03931">
    <property type="entry name" value="Skp1_POZ"/>
    <property type="match status" value="1"/>
</dbReference>
<gene>
    <name evidence="8" type="ORF">VSP0166_LOCUS3530</name>
</gene>
<dbReference type="GO" id="GO:0043223">
    <property type="term" value="C:cytoplasmic SCF ubiquitin ligase complex"/>
    <property type="evidence" value="ECO:0007669"/>
    <property type="project" value="UniProtKB-ARBA"/>
</dbReference>
<dbReference type="UniPathway" id="UPA00143"/>
<evidence type="ECO:0008006" key="9">
    <source>
        <dbReference type="Google" id="ProtNLM"/>
    </source>
</evidence>
<dbReference type="GO" id="GO:0006511">
    <property type="term" value="P:ubiquitin-dependent protein catabolic process"/>
    <property type="evidence" value="ECO:0007669"/>
    <property type="project" value="InterPro"/>
</dbReference>
<dbReference type="SMART" id="SM00512">
    <property type="entry name" value="Skp1"/>
    <property type="match status" value="1"/>
</dbReference>
<evidence type="ECO:0000256" key="3">
    <source>
        <dbReference type="ARBA" id="ARBA00023278"/>
    </source>
</evidence>
<evidence type="ECO:0000256" key="2">
    <source>
        <dbReference type="ARBA" id="ARBA00022786"/>
    </source>
</evidence>
<dbReference type="AlphaFoldDB" id="A0A7S4M8G2"/>
<evidence type="ECO:0000259" key="6">
    <source>
        <dbReference type="Pfam" id="PF01466"/>
    </source>
</evidence>
<dbReference type="Gene3D" id="3.30.710.10">
    <property type="entry name" value="Potassium Channel Kv1.1, Chain A"/>
    <property type="match status" value="1"/>
</dbReference>
<dbReference type="EMBL" id="HBKP01004903">
    <property type="protein sequence ID" value="CAE2206574.1"/>
    <property type="molecule type" value="Transcribed_RNA"/>
</dbReference>
<reference evidence="8" key="1">
    <citation type="submission" date="2021-01" db="EMBL/GenBank/DDBJ databases">
        <authorList>
            <person name="Corre E."/>
            <person name="Pelletier E."/>
            <person name="Niang G."/>
            <person name="Scheremetjew M."/>
            <person name="Finn R."/>
            <person name="Kale V."/>
            <person name="Holt S."/>
            <person name="Cochrane G."/>
            <person name="Meng A."/>
            <person name="Brown T."/>
            <person name="Cohen L."/>
        </authorList>
    </citation>
    <scope>NUCLEOTIDE SEQUENCE</scope>
    <source>
        <strain evidence="8">DIVA3 518/3/11/1/6</strain>
    </source>
</reference>
<dbReference type="InterPro" id="IPR036296">
    <property type="entry name" value="SKP1-like_dim_sf"/>
</dbReference>
<comment type="similarity">
    <text evidence="1 5">Belongs to the SKP1 family.</text>
</comment>
<dbReference type="PIRSF" id="PIRSF028729">
    <property type="entry name" value="E3_ubiquit_lig_SCF_Skp"/>
    <property type="match status" value="1"/>
</dbReference>
<proteinExistence type="inferred from homology"/>
<dbReference type="PANTHER" id="PTHR11165">
    <property type="entry name" value="SKP1"/>
    <property type="match status" value="1"/>
</dbReference>
<protein>
    <recommendedName>
        <fullName evidence="9">SKP1-like protein</fullName>
    </recommendedName>
</protein>
<organism evidence="8">
    <name type="scientific">Vannella robusta</name>
    <dbReference type="NCBI Taxonomy" id="1487602"/>
    <lineage>
        <taxon>Eukaryota</taxon>
        <taxon>Amoebozoa</taxon>
        <taxon>Discosea</taxon>
        <taxon>Flabellinia</taxon>
        <taxon>Vannellidae</taxon>
        <taxon>Vannella</taxon>
    </lineage>
</organism>
<keyword evidence="3" id="KW-0379">Hydroxylation</keyword>
<dbReference type="InterPro" id="IPR011333">
    <property type="entry name" value="SKP1/BTB/POZ_sf"/>
</dbReference>
<evidence type="ECO:0000313" key="8">
    <source>
        <dbReference type="EMBL" id="CAE2206574.1"/>
    </source>
</evidence>
<evidence type="ECO:0000256" key="1">
    <source>
        <dbReference type="ARBA" id="ARBA00009993"/>
    </source>
</evidence>
<dbReference type="Pfam" id="PF01466">
    <property type="entry name" value="Skp1"/>
    <property type="match status" value="1"/>
</dbReference>
<name>A0A7S4M8G2_9EUKA</name>
<feature type="domain" description="SKP1 component POZ" evidence="7">
    <location>
        <begin position="2"/>
        <end position="61"/>
    </location>
</feature>
<dbReference type="InterPro" id="IPR016073">
    <property type="entry name" value="Skp1_comp_POZ"/>
</dbReference>
<accession>A0A7S4M8G2</accession>
<evidence type="ECO:0000256" key="4">
    <source>
        <dbReference type="ARBA" id="ARBA00063380"/>
    </source>
</evidence>
<dbReference type="FunFam" id="3.30.710.10:FF:000026">
    <property type="entry name" value="E3 ubiquitin ligase complex SCF subunit"/>
    <property type="match status" value="1"/>
</dbReference>
<dbReference type="InterPro" id="IPR016072">
    <property type="entry name" value="Skp1_comp_dimer"/>
</dbReference>
<evidence type="ECO:0000256" key="5">
    <source>
        <dbReference type="PIRNR" id="PIRNR028729"/>
    </source>
</evidence>
<feature type="domain" description="SKP1 component dimerisation" evidence="6">
    <location>
        <begin position="108"/>
        <end position="153"/>
    </location>
</feature>
<dbReference type="InterPro" id="IPR001232">
    <property type="entry name" value="SKP1-like"/>
</dbReference>
<comment type="subunit">
    <text evidence="4">Multiprotein complex (SCF) with cullin and F-box-containing protein. Capable of undergoing aggregation.</text>
</comment>
<sequence>MEVVLRSMDDVCFPISREACELSGTLVAMMGDMEEADVEIPLPNITGRVLKCVVDYLEFYHSNPPPGEGDDVASVQSAREAWEQQFFDVDQALLFEFTLASNYLDIAPMLDAVCKVVAGMIKGKDSNEIRQIFNIRDGFTPEEEALVAQENQWTTE</sequence>
<evidence type="ECO:0000259" key="7">
    <source>
        <dbReference type="Pfam" id="PF03931"/>
    </source>
</evidence>
<dbReference type="CDD" id="cd18322">
    <property type="entry name" value="BTB_POZ_SKP1"/>
    <property type="match status" value="1"/>
</dbReference>
<comment type="pathway">
    <text evidence="5">Protein modification; protein ubiquitination.</text>
</comment>
<dbReference type="SUPFAM" id="SSF81382">
    <property type="entry name" value="Skp1 dimerisation domain-like"/>
    <property type="match status" value="1"/>
</dbReference>